<dbReference type="EMBL" id="MZ501076">
    <property type="protein sequence ID" value="QXV80520.1"/>
    <property type="molecule type" value="Genomic_DNA"/>
</dbReference>
<keyword evidence="1" id="KW-1133">Transmembrane helix</keyword>
<dbReference type="GeneID" id="300198378"/>
<evidence type="ECO:0000313" key="2">
    <source>
        <dbReference type="EMBL" id="QXV80520.1"/>
    </source>
</evidence>
<evidence type="ECO:0000313" key="3">
    <source>
        <dbReference type="Proteomes" id="UP000828621"/>
    </source>
</evidence>
<dbReference type="Proteomes" id="UP000828621">
    <property type="component" value="Segment"/>
</dbReference>
<protein>
    <submittedName>
        <fullName evidence="2">Uncharacterized protein</fullName>
    </submittedName>
</protein>
<feature type="transmembrane region" description="Helical" evidence="1">
    <location>
        <begin position="6"/>
        <end position="23"/>
    </location>
</feature>
<keyword evidence="1" id="KW-0812">Transmembrane</keyword>
<dbReference type="RefSeq" id="YP_011992503.1">
    <property type="nucleotide sequence ID" value="NC_105115.1"/>
</dbReference>
<gene>
    <name evidence="2" type="ORF">bas28_0195</name>
</gene>
<proteinExistence type="predicted"/>
<accession>A0AAE8B6V0</accession>
<organism evidence="2 3">
    <name type="scientific">Escherichia phage IrmaTschudi</name>
    <dbReference type="NCBI Taxonomy" id="2851992"/>
    <lineage>
        <taxon>Viruses</taxon>
        <taxon>Duplodnaviria</taxon>
        <taxon>Heunggongvirae</taxon>
        <taxon>Uroviricota</taxon>
        <taxon>Caudoviricetes</taxon>
        <taxon>Demerecviridae</taxon>
        <taxon>Markadamsvirinae</taxon>
        <taxon>Epseptimavirus</taxon>
        <taxon>Epseptimavirus irmatschudi</taxon>
    </lineage>
</organism>
<sequence length="58" mass="6980">MAFVFTFLYKNTLAPFSGITYYLSRRTARRKRKARLQRRGSLPPCSLKTREHLKAYRR</sequence>
<name>A0AAE8B6V0_9CAUD</name>
<keyword evidence="3" id="KW-1185">Reference proteome</keyword>
<reference evidence="3" key="1">
    <citation type="journal article" date="2021" name="PLoS Biol.">
        <title>Systematic exploration of Escherichia coli phage-host interactions with the BASEL phage collection.</title>
        <authorList>
            <person name="Maffei E."/>
            <person name="Shaidullina A."/>
            <person name="Burkolter M."/>
            <person name="Heyer Y."/>
            <person name="Estermann F."/>
            <person name="Druelle V."/>
            <person name="Sauer P."/>
            <person name="Willi L."/>
            <person name="Michaelis S."/>
            <person name="Hilbi H."/>
            <person name="Thaler D.S."/>
            <person name="Harms A."/>
        </authorList>
    </citation>
    <scope>NUCLEOTIDE SEQUENCE [LARGE SCALE GENOMIC DNA]</scope>
    <source>
        <strain evidence="3">Bas28</strain>
    </source>
</reference>
<evidence type="ECO:0000256" key="1">
    <source>
        <dbReference type="SAM" id="Phobius"/>
    </source>
</evidence>
<keyword evidence="1" id="KW-0472">Membrane</keyword>